<evidence type="ECO:0000256" key="9">
    <source>
        <dbReference type="ARBA" id="ARBA00051924"/>
    </source>
</evidence>
<reference evidence="13" key="1">
    <citation type="submission" date="2020-07" db="EMBL/GenBank/DDBJ databases">
        <title>Methanobacterium. sp. MethCan genome.</title>
        <authorList>
            <person name="Postec A."/>
            <person name="Quemeneur M."/>
        </authorList>
    </citation>
    <scope>NUCLEOTIDE SEQUENCE</scope>
    <source>
        <strain evidence="13">MethCAN</strain>
    </source>
</reference>
<comment type="caution">
    <text evidence="10">Lacks conserved residue(s) required for the propagation of feature annotation.</text>
</comment>
<feature type="modified residue" description="N6-(pyridoxal phosphate)lysine" evidence="10 11">
    <location>
        <position position="227"/>
    </location>
</feature>
<dbReference type="EMBL" id="CP058560">
    <property type="protein sequence ID" value="QUH23365.1"/>
    <property type="molecule type" value="Genomic_DNA"/>
</dbReference>
<gene>
    <name evidence="10" type="primary">glyA</name>
    <name evidence="13" type="ORF">HYG87_06120</name>
</gene>
<evidence type="ECO:0000256" key="4">
    <source>
        <dbReference type="ARBA" id="ARBA00022490"/>
    </source>
</evidence>
<dbReference type="PROSITE" id="PS00096">
    <property type="entry name" value="SHMT"/>
    <property type="match status" value="1"/>
</dbReference>
<evidence type="ECO:0000313" key="14">
    <source>
        <dbReference type="Proteomes" id="UP000681041"/>
    </source>
</evidence>
<dbReference type="InterPro" id="IPR015424">
    <property type="entry name" value="PyrdxlP-dep_Trfase"/>
</dbReference>
<evidence type="ECO:0000256" key="11">
    <source>
        <dbReference type="PIRSR" id="PIRSR000412-50"/>
    </source>
</evidence>
<dbReference type="InterPro" id="IPR001085">
    <property type="entry name" value="Ser_HO-MeTrfase"/>
</dbReference>
<dbReference type="SUPFAM" id="SSF53383">
    <property type="entry name" value="PLP-dependent transferases"/>
    <property type="match status" value="1"/>
</dbReference>
<dbReference type="GO" id="GO:0004372">
    <property type="term" value="F:glycine hydroxymethyltransferase activity"/>
    <property type="evidence" value="ECO:0007669"/>
    <property type="project" value="UniProtKB-UniRule"/>
</dbReference>
<evidence type="ECO:0000256" key="3">
    <source>
        <dbReference type="ARBA" id="ARBA00011738"/>
    </source>
</evidence>
<dbReference type="KEGG" id="meme:HYG87_06120"/>
<dbReference type="GO" id="GO:0030170">
    <property type="term" value="F:pyridoxal phosphate binding"/>
    <property type="evidence" value="ECO:0007669"/>
    <property type="project" value="UniProtKB-UniRule"/>
</dbReference>
<comment type="pathway">
    <text evidence="10">Amino-acid biosynthesis; glycine biosynthesis; glycine from L-serine: step 1/1.</text>
</comment>
<feature type="domain" description="Serine hydroxymethyltransferase-like" evidence="12">
    <location>
        <begin position="9"/>
        <end position="383"/>
    </location>
</feature>
<dbReference type="GO" id="GO:0005737">
    <property type="term" value="C:cytoplasm"/>
    <property type="evidence" value="ECO:0007669"/>
    <property type="project" value="UniProtKB-SubCell"/>
</dbReference>
<comment type="function">
    <text evidence="10">Catalyzes the reversible interconversion of serine and glycine with tetrahydromethanopterin (H4MPT) serving as the one-carbon carrier. Also exhibits a pteridine-independent aldolase activity toward beta-hydroxyamino acids, producing glycine and aldehydes, via a retro-aldol mechanism.</text>
</comment>
<keyword evidence="8 10" id="KW-0663">Pyridoxal phosphate</keyword>
<dbReference type="PANTHER" id="PTHR11680:SF35">
    <property type="entry name" value="SERINE HYDROXYMETHYLTRANSFERASE 1"/>
    <property type="match status" value="1"/>
</dbReference>
<evidence type="ECO:0000256" key="10">
    <source>
        <dbReference type="HAMAP-Rule" id="MF_00051"/>
    </source>
</evidence>
<dbReference type="GO" id="GO:0035999">
    <property type="term" value="P:tetrahydrofolate interconversion"/>
    <property type="evidence" value="ECO:0007669"/>
    <property type="project" value="InterPro"/>
</dbReference>
<comment type="subcellular location">
    <subcellularLocation>
        <location evidence="10">Cytoplasm</location>
    </subcellularLocation>
</comment>
<keyword evidence="5 10" id="KW-0554">One-carbon metabolism</keyword>
<evidence type="ECO:0000256" key="8">
    <source>
        <dbReference type="ARBA" id="ARBA00022898"/>
    </source>
</evidence>
<dbReference type="InterPro" id="IPR039429">
    <property type="entry name" value="SHMT-like_dom"/>
</dbReference>
<dbReference type="PIRSF" id="PIRSF000412">
    <property type="entry name" value="SHMT"/>
    <property type="match status" value="1"/>
</dbReference>
<dbReference type="HAMAP" id="MF_00051">
    <property type="entry name" value="SHMT"/>
    <property type="match status" value="1"/>
</dbReference>
<evidence type="ECO:0000256" key="5">
    <source>
        <dbReference type="ARBA" id="ARBA00022563"/>
    </source>
</evidence>
<dbReference type="Gene3D" id="3.40.640.10">
    <property type="entry name" value="Type I PLP-dependent aspartate aminotransferase-like (Major domain)"/>
    <property type="match status" value="1"/>
</dbReference>
<comment type="cofactor">
    <cofactor evidence="1 10 11">
        <name>pyridoxal 5'-phosphate</name>
        <dbReference type="ChEBI" id="CHEBI:597326"/>
    </cofactor>
</comment>
<protein>
    <recommendedName>
        <fullName evidence="10">Serine hydroxymethyltransferase</fullName>
        <shortName evidence="10">SHMT</shortName>
        <shortName evidence="10">Serine methylase</shortName>
        <ecNumber evidence="10">2.1.2.-</ecNumber>
    </recommendedName>
</protein>
<feature type="binding site" evidence="10">
    <location>
        <begin position="121"/>
        <end position="123"/>
    </location>
    <ligand>
        <name>(6S)-5,6,7,8-tetrahydrofolate</name>
        <dbReference type="ChEBI" id="CHEBI:57453"/>
    </ligand>
</feature>
<keyword evidence="7 10" id="KW-0808">Transferase</keyword>
<feature type="site" description="Plays an important role in substrate specificity" evidence="10">
    <location>
        <position position="226"/>
    </location>
</feature>
<dbReference type="InterPro" id="IPR015421">
    <property type="entry name" value="PyrdxlP-dep_Trfase_major"/>
</dbReference>
<evidence type="ECO:0000259" key="12">
    <source>
        <dbReference type="Pfam" id="PF00464"/>
    </source>
</evidence>
<dbReference type="Pfam" id="PF00464">
    <property type="entry name" value="SHMT"/>
    <property type="match status" value="1"/>
</dbReference>
<dbReference type="EC" id="2.1.2.-" evidence="10"/>
<evidence type="ECO:0000256" key="6">
    <source>
        <dbReference type="ARBA" id="ARBA00022605"/>
    </source>
</evidence>
<evidence type="ECO:0000256" key="7">
    <source>
        <dbReference type="ARBA" id="ARBA00022679"/>
    </source>
</evidence>
<evidence type="ECO:0000313" key="13">
    <source>
        <dbReference type="EMBL" id="QUH23365.1"/>
    </source>
</evidence>
<comment type="subunit">
    <text evidence="3 10">Homodimer.</text>
</comment>
<dbReference type="GeneID" id="64820323"/>
<dbReference type="OrthoDB" id="5821at2157"/>
<feature type="binding site" evidence="10">
    <location>
        <position position="242"/>
    </location>
    <ligand>
        <name>(6S)-5,6,7,8-tetrahydrofolate</name>
        <dbReference type="ChEBI" id="CHEBI:57453"/>
    </ligand>
</feature>
<keyword evidence="14" id="KW-1185">Reference proteome</keyword>
<evidence type="ECO:0000256" key="1">
    <source>
        <dbReference type="ARBA" id="ARBA00001933"/>
    </source>
</evidence>
<evidence type="ECO:0000256" key="2">
    <source>
        <dbReference type="ARBA" id="ARBA00006376"/>
    </source>
</evidence>
<dbReference type="NCBIfam" id="NF000586">
    <property type="entry name" value="PRK00011.1"/>
    <property type="match status" value="1"/>
</dbReference>
<dbReference type="Proteomes" id="UP000681041">
    <property type="component" value="Chromosome"/>
</dbReference>
<dbReference type="FunFam" id="3.40.640.10:FF:000101">
    <property type="entry name" value="Serine hydroxymethyltransferase"/>
    <property type="match status" value="1"/>
</dbReference>
<proteinExistence type="inferred from homology"/>
<dbReference type="PANTHER" id="PTHR11680">
    <property type="entry name" value="SERINE HYDROXYMETHYLTRANSFERASE"/>
    <property type="match status" value="1"/>
</dbReference>
<dbReference type="Gene3D" id="3.90.1150.10">
    <property type="entry name" value="Aspartate Aminotransferase, domain 1"/>
    <property type="match status" value="1"/>
</dbReference>
<keyword evidence="6 10" id="KW-0028">Amino-acid biosynthesis</keyword>
<accession>A0A8T8K759</accession>
<dbReference type="AlphaFoldDB" id="A0A8T8K759"/>
<dbReference type="InterPro" id="IPR015422">
    <property type="entry name" value="PyrdxlP-dep_Trfase_small"/>
</dbReference>
<organism evidence="13 14">
    <name type="scientific">Methanobacterium alkalithermotolerans</name>
    <dbReference type="NCBI Taxonomy" id="2731220"/>
    <lineage>
        <taxon>Archaea</taxon>
        <taxon>Methanobacteriati</taxon>
        <taxon>Methanobacteriota</taxon>
        <taxon>Methanomada group</taxon>
        <taxon>Methanobacteria</taxon>
        <taxon>Methanobacteriales</taxon>
        <taxon>Methanobacteriaceae</taxon>
        <taxon>Methanobacterium</taxon>
    </lineage>
</organism>
<dbReference type="InterPro" id="IPR049943">
    <property type="entry name" value="Ser_HO-MeTrfase-like"/>
</dbReference>
<name>A0A8T8K759_9EURY</name>
<dbReference type="CDD" id="cd00378">
    <property type="entry name" value="SHMT"/>
    <property type="match status" value="1"/>
</dbReference>
<comment type="catalytic activity">
    <reaction evidence="9 10">
        <text>5,10-methylenetetrahydromethanopterin + glycine + H2O = 5,6,7,8-tetrahydromethanopterin + L-serine</text>
        <dbReference type="Rhea" id="RHEA:47104"/>
        <dbReference type="ChEBI" id="CHEBI:15377"/>
        <dbReference type="ChEBI" id="CHEBI:33384"/>
        <dbReference type="ChEBI" id="CHEBI:57305"/>
        <dbReference type="ChEBI" id="CHEBI:57818"/>
        <dbReference type="ChEBI" id="CHEBI:58103"/>
    </reaction>
</comment>
<sequence>MSENQIYAQEIKNLMKEHNQWMENSINLIASENITSSLVKEASISDLSHRYAEGVSGCRLYEGCECIDGIEDLTVHLSKKLFNAEHANVQPTSGVVANLASFFAFTKPGDSIMAMEVPYGGHISHANVSAAGIRGLKVYTHPFDFDKMNIDAEAMKKMILEIKPKIVLLGGSLFLFPHPVEEAREAADEVGAKVMYDGAHVLGLIAGKHFQDPLKEGADLLVGSTHKTFPGPQGGIILCKDEISEKIDEAVFPGVVSNHHLHHMAGLGIATAEMLEFGEAYSRQIVKNAQALAQSLHELGFNVLCEDSGFTQSHQVVMDVSDVGRASELSKILESNNIILNKNLLPWDDVNRSDDPSGIRVGTQEITRRGLKESHMSEVAQYIKKVAVDGLDLREDISHFMSQYTQVHYAFTLDEAYKYVEL</sequence>
<dbReference type="InterPro" id="IPR019798">
    <property type="entry name" value="Ser_HO-MeTrfase_PLP_BS"/>
</dbReference>
<dbReference type="GO" id="GO:0019264">
    <property type="term" value="P:glycine biosynthetic process from serine"/>
    <property type="evidence" value="ECO:0007669"/>
    <property type="project" value="UniProtKB-UniRule"/>
</dbReference>
<dbReference type="RefSeq" id="WP_211532322.1">
    <property type="nucleotide sequence ID" value="NZ_CP058560.1"/>
</dbReference>
<keyword evidence="4 10" id="KW-0963">Cytoplasm</keyword>
<comment type="similarity">
    <text evidence="2 10">Belongs to the SHMT family.</text>
</comment>